<dbReference type="AlphaFoldDB" id="A0AAW0RGN3"/>
<evidence type="ECO:0000313" key="2">
    <source>
        <dbReference type="EMBL" id="KAK8141327.1"/>
    </source>
</evidence>
<evidence type="ECO:0000256" key="1">
    <source>
        <dbReference type="SAM" id="MobiDB-lite"/>
    </source>
</evidence>
<gene>
    <name evidence="2" type="ORF">G3M48_000277</name>
</gene>
<feature type="region of interest" description="Disordered" evidence="1">
    <location>
        <begin position="71"/>
        <end position="105"/>
    </location>
</feature>
<feature type="compositionally biased region" description="Pro residues" evidence="1">
    <location>
        <begin position="81"/>
        <end position="92"/>
    </location>
</feature>
<dbReference type="EMBL" id="JAAHCF010001041">
    <property type="protein sequence ID" value="KAK8141327.1"/>
    <property type="molecule type" value="Genomic_DNA"/>
</dbReference>
<reference evidence="2 3" key="1">
    <citation type="submission" date="2020-02" db="EMBL/GenBank/DDBJ databases">
        <title>Comparative genomics of the hypocrealean fungal genus Beauvera.</title>
        <authorList>
            <person name="Showalter D.N."/>
            <person name="Bushley K.E."/>
            <person name="Rehner S.A."/>
        </authorList>
    </citation>
    <scope>NUCLEOTIDE SEQUENCE [LARGE SCALE GENOMIC DNA]</scope>
    <source>
        <strain evidence="2 3">ARSEF4384</strain>
    </source>
</reference>
<evidence type="ECO:0000313" key="3">
    <source>
        <dbReference type="Proteomes" id="UP001397290"/>
    </source>
</evidence>
<name>A0AAW0RGN3_9HYPO</name>
<comment type="caution">
    <text evidence="2">The sequence shown here is derived from an EMBL/GenBank/DDBJ whole genome shotgun (WGS) entry which is preliminary data.</text>
</comment>
<feature type="compositionally biased region" description="Low complexity" evidence="1">
    <location>
        <begin position="93"/>
        <end position="105"/>
    </location>
</feature>
<dbReference type="Proteomes" id="UP001397290">
    <property type="component" value="Unassembled WGS sequence"/>
</dbReference>
<organism evidence="2 3">
    <name type="scientific">Beauveria asiatica</name>
    <dbReference type="NCBI Taxonomy" id="1069075"/>
    <lineage>
        <taxon>Eukaryota</taxon>
        <taxon>Fungi</taxon>
        <taxon>Dikarya</taxon>
        <taxon>Ascomycota</taxon>
        <taxon>Pezizomycotina</taxon>
        <taxon>Sordariomycetes</taxon>
        <taxon>Hypocreomycetidae</taxon>
        <taxon>Hypocreales</taxon>
        <taxon>Cordycipitaceae</taxon>
        <taxon>Beauveria</taxon>
    </lineage>
</organism>
<proteinExistence type="predicted"/>
<sequence>MKAQHLFRKPHWQAGTYMTCPGAGKGQPVQNTLLSSAKDQFNSHNLYPLTSIFHQTAKMIHDGCELVNMGRGGYDTTNLPKPRPVPPKPKPASQPKAQSQAPPMD</sequence>
<accession>A0AAW0RGN3</accession>
<keyword evidence="3" id="KW-1185">Reference proteome</keyword>
<protein>
    <submittedName>
        <fullName evidence="2">Uncharacterized protein</fullName>
    </submittedName>
</protein>